<dbReference type="STRING" id="1183438.GKIL_2106"/>
<dbReference type="EMBL" id="CP003587">
    <property type="protein sequence ID" value="AGY58352.1"/>
    <property type="molecule type" value="Genomic_DNA"/>
</dbReference>
<evidence type="ECO:0000313" key="2">
    <source>
        <dbReference type="EMBL" id="AGY58352.1"/>
    </source>
</evidence>
<dbReference type="OrthoDB" id="166558at2"/>
<dbReference type="Proteomes" id="UP000017396">
    <property type="component" value="Chromosome"/>
</dbReference>
<dbReference type="InterPro" id="IPR011043">
    <property type="entry name" value="Gal_Oxase/kelch_b-propeller"/>
</dbReference>
<protein>
    <submittedName>
        <fullName evidence="2">Uncharacterized protein</fullName>
    </submittedName>
</protein>
<sequence length="385" mass="39882">MKSVQIHWGIAALGFCLATGGASAAQAQTCNATWQVVPSPALQSGGTLAGVTAIAADNVWAVGSRNTTNGLLRTLIERWNGSQWAIVPSPNPLNFSSDQDLLAGVAAVSATDIWAVGSHIINGTQSQGLALHWNGRRWSVVPTPSTTLGNALVGITAIATNNVWAVGTNGNATLVEHWDGSQWSIVPSRNVPGAEEQILKGVTAVAANDIWAVGSVEPQSGPTRTLTEHWDGSQWSIVPSPNPGALNNVLNGTAAIATNNVWAVGYGDGAPAFGTLTEQWNGSQWQVIPSADASGQFNILTAVNAPAADNIWTVGYTQNVGLNQTLSEHWDGSQWQVVPTPNVGTGNNQLLAVTSTGTNIWAVGFTGSGTSAQPLIALFCNGQSG</sequence>
<keyword evidence="3" id="KW-1185">Reference proteome</keyword>
<reference evidence="2 3" key="1">
    <citation type="journal article" date="2013" name="PLoS ONE">
        <title>Cultivation and Complete Genome Sequencing of Gloeobacter kilaueensis sp. nov., from a Lava Cave in Kilauea Caldera, Hawai'i.</title>
        <authorList>
            <person name="Saw J.H."/>
            <person name="Schatz M."/>
            <person name="Brown M.V."/>
            <person name="Kunkel D.D."/>
            <person name="Foster J.S."/>
            <person name="Shick H."/>
            <person name="Christensen S."/>
            <person name="Hou S."/>
            <person name="Wan X."/>
            <person name="Donachie S.P."/>
        </authorList>
    </citation>
    <scope>NUCLEOTIDE SEQUENCE [LARGE SCALE GENOMIC DNA]</scope>
    <source>
        <strain evidence="3">JS</strain>
    </source>
</reference>
<evidence type="ECO:0000313" key="3">
    <source>
        <dbReference type="Proteomes" id="UP000017396"/>
    </source>
</evidence>
<evidence type="ECO:0000256" key="1">
    <source>
        <dbReference type="SAM" id="SignalP"/>
    </source>
</evidence>
<dbReference type="AlphaFoldDB" id="U5QHC1"/>
<organism evidence="2 3">
    <name type="scientific">Gloeobacter kilaueensis (strain ATCC BAA-2537 / CCAP 1431/1 / ULC 316 / JS1)</name>
    <dbReference type="NCBI Taxonomy" id="1183438"/>
    <lineage>
        <taxon>Bacteria</taxon>
        <taxon>Bacillati</taxon>
        <taxon>Cyanobacteriota</taxon>
        <taxon>Cyanophyceae</taxon>
        <taxon>Gloeobacterales</taxon>
        <taxon>Gloeobacteraceae</taxon>
        <taxon>Gloeobacter</taxon>
    </lineage>
</organism>
<dbReference type="SUPFAM" id="SSF50965">
    <property type="entry name" value="Galactose oxidase, central domain"/>
    <property type="match status" value="1"/>
</dbReference>
<accession>U5QHC1</accession>
<dbReference type="KEGG" id="glj:GKIL_2106"/>
<proteinExistence type="predicted"/>
<feature type="signal peptide" evidence="1">
    <location>
        <begin position="1"/>
        <end position="24"/>
    </location>
</feature>
<gene>
    <name evidence="2" type="ORF">GKIL_2106</name>
</gene>
<dbReference type="RefSeq" id="WP_023173488.1">
    <property type="nucleotide sequence ID" value="NC_022600.1"/>
</dbReference>
<keyword evidence="1" id="KW-0732">Signal</keyword>
<feature type="chain" id="PRO_5004663712" evidence="1">
    <location>
        <begin position="25"/>
        <end position="385"/>
    </location>
</feature>
<dbReference type="HOGENOM" id="CLU_054572_0_0_3"/>
<name>U5QHC1_GLOK1</name>
<dbReference type="eggNOG" id="COG4447">
    <property type="taxonomic scope" value="Bacteria"/>
</dbReference>